<dbReference type="PANTHER" id="PTHR42810">
    <property type="entry name" value="PURINE PERMEASE C1399.01C-RELATED"/>
    <property type="match status" value="1"/>
</dbReference>
<keyword evidence="6 8" id="KW-1133">Transmembrane helix</keyword>
<dbReference type="NCBIfam" id="TIGR03173">
    <property type="entry name" value="pbuX"/>
    <property type="match status" value="1"/>
</dbReference>
<reference evidence="9 10" key="1">
    <citation type="journal article" date="2021" name="Sci. Rep.">
        <title>The distribution of antibiotic resistance genes in chicken gut microbiota commensals.</title>
        <authorList>
            <person name="Juricova H."/>
            <person name="Matiasovicova J."/>
            <person name="Kubasova T."/>
            <person name="Cejkova D."/>
            <person name="Rychlik I."/>
        </authorList>
    </citation>
    <scope>NUCLEOTIDE SEQUENCE [LARGE SCALE GENOMIC DNA]</scope>
    <source>
        <strain evidence="9 10">An537</strain>
    </source>
</reference>
<keyword evidence="4" id="KW-1003">Cell membrane</keyword>
<accession>A0ABS2GEB4</accession>
<protein>
    <submittedName>
        <fullName evidence="9">Purine permease</fullName>
    </submittedName>
</protein>
<feature type="transmembrane region" description="Helical" evidence="8">
    <location>
        <begin position="197"/>
        <end position="218"/>
    </location>
</feature>
<evidence type="ECO:0000256" key="2">
    <source>
        <dbReference type="ARBA" id="ARBA00008821"/>
    </source>
</evidence>
<evidence type="ECO:0000256" key="8">
    <source>
        <dbReference type="SAM" id="Phobius"/>
    </source>
</evidence>
<feature type="transmembrane region" description="Helical" evidence="8">
    <location>
        <begin position="20"/>
        <end position="43"/>
    </location>
</feature>
<evidence type="ECO:0000256" key="6">
    <source>
        <dbReference type="ARBA" id="ARBA00022989"/>
    </source>
</evidence>
<gene>
    <name evidence="9" type="ORF">H6A01_02185</name>
</gene>
<sequence>MKQGETTVSPVDQILPVGHMFAYGLQHVLAMYAGAVAVPIIVAQALGLSTEQLTYLINADLMAAGVATLIQTLGFWNVGAKIPMIQGVSFASVAPMLVIGHEQGLPGIFGAVMVAGAVAFFLSPYFSRLIRFFPPVVTGTIITLIGISLLPVAVRWAGGGNPAAPDFASMHNLLLSLITLGIVVIVYRCFKGVISNLSILIGLVGGTLIAYFMGYANFSAVEHAAWVGIVPPLFFGVPTFELSGIISMIVVMLVIMVETTGDCIAIGEIVGRRIDKPRLAACLRADGLSTFIASILNSFPHSAFAQNVGLVAVTGIKSRFVVSCSGIILLALGLFPKMGALIASIPSAVLGGAGLAMFGMIIASGIRALGKVSFDGNYNLMIVAVSLSLGMITLAEPHFFSKFPSWAQIVMHSGITFGSLVAVAMNLLLNGSEGHPSDRPDKIK</sequence>
<dbReference type="InterPro" id="IPR006043">
    <property type="entry name" value="NCS2"/>
</dbReference>
<feature type="transmembrane region" description="Helical" evidence="8">
    <location>
        <begin position="132"/>
        <end position="153"/>
    </location>
</feature>
<dbReference type="NCBIfam" id="TIGR00801">
    <property type="entry name" value="ncs2"/>
    <property type="match status" value="1"/>
</dbReference>
<dbReference type="InterPro" id="IPR006042">
    <property type="entry name" value="Xan_ur_permease"/>
</dbReference>
<evidence type="ECO:0000256" key="3">
    <source>
        <dbReference type="ARBA" id="ARBA00022448"/>
    </source>
</evidence>
<evidence type="ECO:0000313" key="10">
    <source>
        <dbReference type="Proteomes" id="UP000707138"/>
    </source>
</evidence>
<organism evidence="9 10">
    <name type="scientific">Veillonella magna</name>
    <dbReference type="NCBI Taxonomy" id="464322"/>
    <lineage>
        <taxon>Bacteria</taxon>
        <taxon>Bacillati</taxon>
        <taxon>Bacillota</taxon>
        <taxon>Negativicutes</taxon>
        <taxon>Veillonellales</taxon>
        <taxon>Veillonellaceae</taxon>
        <taxon>Veillonella</taxon>
    </lineage>
</organism>
<comment type="subcellular location">
    <subcellularLocation>
        <location evidence="1">Cell membrane</location>
        <topology evidence="1">Multi-pass membrane protein</topology>
    </subcellularLocation>
</comment>
<feature type="transmembrane region" description="Helical" evidence="8">
    <location>
        <begin position="55"/>
        <end position="76"/>
    </location>
</feature>
<feature type="transmembrane region" description="Helical" evidence="8">
    <location>
        <begin position="105"/>
        <end position="125"/>
    </location>
</feature>
<evidence type="ECO:0000256" key="7">
    <source>
        <dbReference type="ARBA" id="ARBA00023136"/>
    </source>
</evidence>
<dbReference type="NCBIfam" id="NF037981">
    <property type="entry name" value="NCS2_1"/>
    <property type="match status" value="1"/>
</dbReference>
<keyword evidence="3" id="KW-0813">Transport</keyword>
<comment type="similarity">
    <text evidence="2">Belongs to the nucleobase:cation symporter-2 (NCS2) (TC 2.A.40) family.</text>
</comment>
<evidence type="ECO:0000256" key="4">
    <source>
        <dbReference type="ARBA" id="ARBA00022475"/>
    </source>
</evidence>
<dbReference type="InterPro" id="IPR017588">
    <property type="entry name" value="UacT-like"/>
</dbReference>
<proteinExistence type="inferred from homology"/>
<keyword evidence="5 8" id="KW-0812">Transmembrane</keyword>
<keyword evidence="10" id="KW-1185">Reference proteome</keyword>
<feature type="transmembrane region" description="Helical" evidence="8">
    <location>
        <begin position="316"/>
        <end position="335"/>
    </location>
</feature>
<evidence type="ECO:0000256" key="1">
    <source>
        <dbReference type="ARBA" id="ARBA00004651"/>
    </source>
</evidence>
<dbReference type="Proteomes" id="UP000707138">
    <property type="component" value="Unassembled WGS sequence"/>
</dbReference>
<evidence type="ECO:0000256" key="5">
    <source>
        <dbReference type="ARBA" id="ARBA00022692"/>
    </source>
</evidence>
<dbReference type="PANTHER" id="PTHR42810:SF4">
    <property type="entry name" value="URIC ACID TRANSPORTER UACT"/>
    <property type="match status" value="1"/>
</dbReference>
<evidence type="ECO:0000313" key="9">
    <source>
        <dbReference type="EMBL" id="MBM6912140.1"/>
    </source>
</evidence>
<keyword evidence="7 8" id="KW-0472">Membrane</keyword>
<feature type="transmembrane region" description="Helical" evidence="8">
    <location>
        <begin position="409"/>
        <end position="429"/>
    </location>
</feature>
<feature type="transmembrane region" description="Helical" evidence="8">
    <location>
        <begin position="347"/>
        <end position="366"/>
    </location>
</feature>
<dbReference type="Pfam" id="PF00860">
    <property type="entry name" value="Xan_ur_permease"/>
    <property type="match status" value="1"/>
</dbReference>
<name>A0ABS2GEB4_9FIRM</name>
<dbReference type="PROSITE" id="PS01116">
    <property type="entry name" value="XANTH_URACIL_PERMASE"/>
    <property type="match status" value="1"/>
</dbReference>
<feature type="transmembrane region" description="Helical" evidence="8">
    <location>
        <begin position="378"/>
        <end position="397"/>
    </location>
</feature>
<feature type="transmembrane region" description="Helical" evidence="8">
    <location>
        <begin position="173"/>
        <end position="190"/>
    </location>
</feature>
<feature type="transmembrane region" description="Helical" evidence="8">
    <location>
        <begin position="224"/>
        <end position="257"/>
    </location>
</feature>
<comment type="caution">
    <text evidence="9">The sequence shown here is derived from an EMBL/GenBank/DDBJ whole genome shotgun (WGS) entry which is preliminary data.</text>
</comment>
<dbReference type="EMBL" id="JACJLA010000003">
    <property type="protein sequence ID" value="MBM6912140.1"/>
    <property type="molecule type" value="Genomic_DNA"/>
</dbReference>
<dbReference type="RefSeq" id="WP_205087405.1">
    <property type="nucleotide sequence ID" value="NZ_JACJLA010000003.1"/>
</dbReference>